<evidence type="ECO:0000256" key="4">
    <source>
        <dbReference type="ARBA" id="ARBA00023002"/>
    </source>
</evidence>
<dbReference type="OrthoDB" id="7059163at2"/>
<dbReference type="SUPFAM" id="SSF51182">
    <property type="entry name" value="RmlC-like cupins"/>
    <property type="match status" value="1"/>
</dbReference>
<keyword evidence="3 8" id="KW-0223">Dioxygenase</keyword>
<feature type="binding site" evidence="7">
    <location>
        <position position="95"/>
    </location>
    <ligand>
        <name>Fe cation</name>
        <dbReference type="ChEBI" id="CHEBI:24875"/>
        <note>catalytic</note>
    </ligand>
</feature>
<dbReference type="PANTHER" id="PTHR12918">
    <property type="entry name" value="CYSTEINE DIOXYGENASE"/>
    <property type="match status" value="1"/>
</dbReference>
<dbReference type="RefSeq" id="WP_099050471.1">
    <property type="nucleotide sequence ID" value="NZ_FCOC02000001.1"/>
</dbReference>
<evidence type="ECO:0000256" key="1">
    <source>
        <dbReference type="ARBA" id="ARBA00006622"/>
    </source>
</evidence>
<keyword evidence="4" id="KW-0560">Oxidoreductase</keyword>
<dbReference type="InterPro" id="IPR014710">
    <property type="entry name" value="RmlC-like_jellyroll"/>
</dbReference>
<name>A0A158EW65_CABSO</name>
<evidence type="ECO:0000256" key="2">
    <source>
        <dbReference type="ARBA" id="ARBA00022723"/>
    </source>
</evidence>
<evidence type="ECO:0000313" key="8">
    <source>
        <dbReference type="EMBL" id="SAL11725.1"/>
    </source>
</evidence>
<evidence type="ECO:0000256" key="7">
    <source>
        <dbReference type="PIRSR" id="PIRSR610300-51"/>
    </source>
</evidence>
<protein>
    <submittedName>
        <fullName evidence="8">Cysteine dioxygenase type I family protein</fullName>
    </submittedName>
</protein>
<keyword evidence="5 7" id="KW-0408">Iron</keyword>
<dbReference type="GO" id="GO:0019448">
    <property type="term" value="P:L-cysteine catabolic process"/>
    <property type="evidence" value="ECO:0007669"/>
    <property type="project" value="TreeGrafter"/>
</dbReference>
<dbReference type="GO" id="GO:0008198">
    <property type="term" value="F:ferrous iron binding"/>
    <property type="evidence" value="ECO:0007669"/>
    <property type="project" value="TreeGrafter"/>
</dbReference>
<dbReference type="GO" id="GO:0017172">
    <property type="term" value="F:cysteine dioxygenase activity"/>
    <property type="evidence" value="ECO:0007669"/>
    <property type="project" value="TreeGrafter"/>
</dbReference>
<dbReference type="PANTHER" id="PTHR12918:SF1">
    <property type="entry name" value="CYSTEINE DIOXYGENASE TYPE 1"/>
    <property type="match status" value="1"/>
</dbReference>
<keyword evidence="6" id="KW-0883">Thioether bond</keyword>
<feature type="binding site" evidence="7">
    <location>
        <position position="93"/>
    </location>
    <ligand>
        <name>Fe cation</name>
        <dbReference type="ChEBI" id="CHEBI:24875"/>
        <note>catalytic</note>
    </ligand>
</feature>
<dbReference type="InterPro" id="IPR011051">
    <property type="entry name" value="RmlC_Cupin_sf"/>
</dbReference>
<evidence type="ECO:0000256" key="6">
    <source>
        <dbReference type="PIRSR" id="PIRSR610300-50"/>
    </source>
</evidence>
<comment type="similarity">
    <text evidence="1">Belongs to the cysteine dioxygenase family.</text>
</comment>
<feature type="binding site" evidence="7">
    <location>
        <position position="146"/>
    </location>
    <ligand>
        <name>Fe cation</name>
        <dbReference type="ChEBI" id="CHEBI:24875"/>
        <note>catalytic</note>
    </ligand>
</feature>
<reference evidence="8 9" key="1">
    <citation type="submission" date="2016-01" db="EMBL/GenBank/DDBJ databases">
        <authorList>
            <person name="Oliw E.H."/>
        </authorList>
    </citation>
    <scope>NUCLEOTIDE SEQUENCE [LARGE SCALE GENOMIC DNA]</scope>
    <source>
        <strain evidence="8">LMG 22029</strain>
    </source>
</reference>
<accession>A0A158EW65</accession>
<gene>
    <name evidence="8" type="ORF">AWB64_00432</name>
</gene>
<dbReference type="Proteomes" id="UP000054893">
    <property type="component" value="Unassembled WGS sequence"/>
</dbReference>
<feature type="cross-link" description="3'-(S-cysteinyl)-tyrosine (Cys-Tyr)" evidence="6">
    <location>
        <begin position="99"/>
        <end position="163"/>
    </location>
</feature>
<sequence>MPLIPDIVNMESPLTQLSHALDAACHLDPASPHFMRHVRAALTKLSVEPGLLSAAQRQSSVDGYTRHLLFADPLGRYAVAALVWRAGQMSPVHGHHTWCAYTVVEGTLTETLFSWDADAHRAVETRQHERACGAVSVVGAGRGAIHRLGNASAGRTAVSIHVYGVTGAQIATHVNDLLQAA</sequence>
<evidence type="ECO:0000256" key="3">
    <source>
        <dbReference type="ARBA" id="ARBA00022964"/>
    </source>
</evidence>
<organism evidence="8 9">
    <name type="scientific">Caballeronia sordidicola</name>
    <name type="common">Burkholderia sordidicola</name>
    <dbReference type="NCBI Taxonomy" id="196367"/>
    <lineage>
        <taxon>Bacteria</taxon>
        <taxon>Pseudomonadati</taxon>
        <taxon>Pseudomonadota</taxon>
        <taxon>Betaproteobacteria</taxon>
        <taxon>Burkholderiales</taxon>
        <taxon>Burkholderiaceae</taxon>
        <taxon>Caballeronia</taxon>
    </lineage>
</organism>
<evidence type="ECO:0000256" key="5">
    <source>
        <dbReference type="ARBA" id="ARBA00023004"/>
    </source>
</evidence>
<dbReference type="InterPro" id="IPR010300">
    <property type="entry name" value="CDO_1"/>
</dbReference>
<dbReference type="Gene3D" id="2.60.120.10">
    <property type="entry name" value="Jelly Rolls"/>
    <property type="match status" value="1"/>
</dbReference>
<keyword evidence="2 7" id="KW-0479">Metal-binding</keyword>
<dbReference type="CDD" id="cd10548">
    <property type="entry name" value="cupin_CDO"/>
    <property type="match status" value="1"/>
</dbReference>
<proteinExistence type="inferred from homology"/>
<dbReference type="AlphaFoldDB" id="A0A158EW65"/>
<dbReference type="EMBL" id="FCOC02000001">
    <property type="protein sequence ID" value="SAL11725.1"/>
    <property type="molecule type" value="Genomic_DNA"/>
</dbReference>
<evidence type="ECO:0000313" key="9">
    <source>
        <dbReference type="Proteomes" id="UP000054893"/>
    </source>
</evidence>
<dbReference type="Pfam" id="PF05995">
    <property type="entry name" value="CDO_I"/>
    <property type="match status" value="1"/>
</dbReference>